<gene>
    <name evidence="1" type="ORF">BBW65_03965</name>
</gene>
<dbReference type="InterPro" id="IPR036736">
    <property type="entry name" value="ACP-like_sf"/>
</dbReference>
<name>A0A1B1U5H2_9HELI</name>
<dbReference type="Proteomes" id="UP000092884">
    <property type="component" value="Chromosome"/>
</dbReference>
<accession>A0A1B1U5H2</accession>
<dbReference type="OrthoDB" id="5326543at2"/>
<dbReference type="SUPFAM" id="SSF47336">
    <property type="entry name" value="ACP-like"/>
    <property type="match status" value="1"/>
</dbReference>
<dbReference type="RefSeq" id="WP_066340020.1">
    <property type="nucleotide sequence ID" value="NZ_CP016503.1"/>
</dbReference>
<dbReference type="EMBL" id="CP016503">
    <property type="protein sequence ID" value="ANV98006.1"/>
    <property type="molecule type" value="Genomic_DNA"/>
</dbReference>
<protein>
    <submittedName>
        <fullName evidence="1">Acyl carrier protein</fullName>
    </submittedName>
</protein>
<dbReference type="AlphaFoldDB" id="A0A1B1U5H2"/>
<evidence type="ECO:0000313" key="2">
    <source>
        <dbReference type="Proteomes" id="UP000092884"/>
    </source>
</evidence>
<organism evidence="1 2">
    <name type="scientific">Helicobacter enhydrae</name>
    <dbReference type="NCBI Taxonomy" id="222136"/>
    <lineage>
        <taxon>Bacteria</taxon>
        <taxon>Pseudomonadati</taxon>
        <taxon>Campylobacterota</taxon>
        <taxon>Epsilonproteobacteria</taxon>
        <taxon>Campylobacterales</taxon>
        <taxon>Helicobacteraceae</taxon>
        <taxon>Helicobacter</taxon>
    </lineage>
</organism>
<dbReference type="Gene3D" id="1.10.1200.10">
    <property type="entry name" value="ACP-like"/>
    <property type="match status" value="1"/>
</dbReference>
<keyword evidence="2" id="KW-1185">Reference proteome</keyword>
<proteinExistence type="predicted"/>
<sequence length="74" mass="8439">MKKQEFLLALQDALQRDEALEENMKLNELEEWDSLAIVSLIALYDQLFAIQVTGNTLRECQSVSDLIALAKLQD</sequence>
<reference evidence="2" key="1">
    <citation type="submission" date="2016-07" db="EMBL/GenBank/DDBJ databases">
        <authorList>
            <person name="Florea S."/>
            <person name="Webb J.S."/>
            <person name="Jaromczyk J."/>
            <person name="Schardl C.L."/>
        </authorList>
    </citation>
    <scope>NUCLEOTIDE SEQUENCE [LARGE SCALE GENOMIC DNA]</scope>
    <source>
        <strain evidence="2">MIT 01-6242</strain>
    </source>
</reference>
<evidence type="ECO:0000313" key="1">
    <source>
        <dbReference type="EMBL" id="ANV98006.1"/>
    </source>
</evidence>
<dbReference type="KEGG" id="het:BBW65_03965"/>
<dbReference type="STRING" id="222136.BBW65_03965"/>